<accession>A0A3A8MZA7</accession>
<dbReference type="Pfam" id="PF10988">
    <property type="entry name" value="DUF2807"/>
    <property type="match status" value="2"/>
</dbReference>
<organism evidence="2 3">
    <name type="scientific">Corallococcus sicarius</name>
    <dbReference type="NCBI Taxonomy" id="2316726"/>
    <lineage>
        <taxon>Bacteria</taxon>
        <taxon>Pseudomonadati</taxon>
        <taxon>Myxococcota</taxon>
        <taxon>Myxococcia</taxon>
        <taxon>Myxococcales</taxon>
        <taxon>Cystobacterineae</taxon>
        <taxon>Myxococcaceae</taxon>
        <taxon>Corallococcus</taxon>
    </lineage>
</organism>
<dbReference type="Gene3D" id="2.160.20.120">
    <property type="match status" value="1"/>
</dbReference>
<comment type="caution">
    <text evidence="2">The sequence shown here is derived from an EMBL/GenBank/DDBJ whole genome shotgun (WGS) entry which is preliminary data.</text>
</comment>
<evidence type="ECO:0000259" key="1">
    <source>
        <dbReference type="Pfam" id="PF10988"/>
    </source>
</evidence>
<dbReference type="AlphaFoldDB" id="A0A3A8MZA7"/>
<evidence type="ECO:0000313" key="2">
    <source>
        <dbReference type="EMBL" id="RKH37346.1"/>
    </source>
</evidence>
<reference evidence="3" key="1">
    <citation type="submission" date="2018-09" db="EMBL/GenBank/DDBJ databases">
        <authorList>
            <person name="Livingstone P.G."/>
            <person name="Whitworth D.E."/>
        </authorList>
    </citation>
    <scope>NUCLEOTIDE SEQUENCE [LARGE SCALE GENOMIC DNA]</scope>
    <source>
        <strain evidence="3">CA040B</strain>
    </source>
</reference>
<evidence type="ECO:0000313" key="3">
    <source>
        <dbReference type="Proteomes" id="UP000273405"/>
    </source>
</evidence>
<dbReference type="PROSITE" id="PS51257">
    <property type="entry name" value="PROKAR_LIPOPROTEIN"/>
    <property type="match status" value="1"/>
</dbReference>
<dbReference type="Proteomes" id="UP000273405">
    <property type="component" value="Unassembled WGS sequence"/>
</dbReference>
<name>A0A3A8MZA7_9BACT</name>
<sequence length="287" mass="30041">MDREGTMWKRLVVGVLAAGLMTSGCGFTEDLRGDGNTVTEARVAEGFLVVENRSSLDVVVREGEVADVKVTIDANLQSNVRTYVKAGETLVIETDGFFSPTNSPRVEVRVPRMVGAIQDGSGTLRVEGFEKVREDVRLVAKGSGALHFCGGVNTLDAKHFGSGKMELCSAGSQMAEWVDFTQTGSGALTWSGAAKLVRAIADGSGDMKLTGVTDRLMARLDGSGDLEAQALKAVDVNLVSDGSGHTAAHVDGGGVVITLDASGDVELFGHALSSQVRVNGSGKVSWH</sequence>
<proteinExistence type="predicted"/>
<feature type="domain" description="Putative auto-transporter adhesin head GIN" evidence="1">
    <location>
        <begin position="181"/>
        <end position="270"/>
    </location>
</feature>
<keyword evidence="3" id="KW-1185">Reference proteome</keyword>
<dbReference type="EMBL" id="RAWG01000247">
    <property type="protein sequence ID" value="RKH37346.1"/>
    <property type="molecule type" value="Genomic_DNA"/>
</dbReference>
<gene>
    <name evidence="2" type="ORF">D7X12_29950</name>
</gene>
<dbReference type="InterPro" id="IPR021255">
    <property type="entry name" value="DUF2807"/>
</dbReference>
<protein>
    <recommendedName>
        <fullName evidence="1">Putative auto-transporter adhesin head GIN domain-containing protein</fullName>
    </recommendedName>
</protein>
<feature type="domain" description="Putative auto-transporter adhesin head GIN" evidence="1">
    <location>
        <begin position="50"/>
        <end position="168"/>
    </location>
</feature>